<dbReference type="EMBL" id="GL833172">
    <property type="protein sequence ID" value="EGB03418.1"/>
    <property type="molecule type" value="Genomic_DNA"/>
</dbReference>
<protein>
    <submittedName>
        <fullName evidence="2">Uncharacterized protein</fullName>
    </submittedName>
</protein>
<dbReference type="eggNOG" id="ENOG502RY4V">
    <property type="taxonomic scope" value="Eukaryota"/>
</dbReference>
<dbReference type="Proteomes" id="UP000002729">
    <property type="component" value="Unassembled WGS sequence"/>
</dbReference>
<dbReference type="InParanoid" id="F0YNB1"/>
<keyword evidence="1" id="KW-0472">Membrane</keyword>
<organism evidence="3">
    <name type="scientific">Aureococcus anophagefferens</name>
    <name type="common">Harmful bloom alga</name>
    <dbReference type="NCBI Taxonomy" id="44056"/>
    <lineage>
        <taxon>Eukaryota</taxon>
        <taxon>Sar</taxon>
        <taxon>Stramenopiles</taxon>
        <taxon>Ochrophyta</taxon>
        <taxon>Pelagophyceae</taxon>
        <taxon>Pelagomonadales</taxon>
        <taxon>Pelagomonadaceae</taxon>
        <taxon>Aureococcus</taxon>
    </lineage>
</organism>
<keyword evidence="3" id="KW-1185">Reference proteome</keyword>
<dbReference type="PANTHER" id="PTHR34496:SF6">
    <property type="entry name" value="GLYCOSYLTRANSFERASE 2-LIKE DOMAIN-CONTAINING PROTEIN"/>
    <property type="match status" value="1"/>
</dbReference>
<evidence type="ECO:0000256" key="1">
    <source>
        <dbReference type="SAM" id="Phobius"/>
    </source>
</evidence>
<feature type="transmembrane region" description="Helical" evidence="1">
    <location>
        <begin position="21"/>
        <end position="41"/>
    </location>
</feature>
<gene>
    <name evidence="2" type="ORF">AURANDRAFT_72736</name>
</gene>
<evidence type="ECO:0000313" key="2">
    <source>
        <dbReference type="EMBL" id="EGB03418.1"/>
    </source>
</evidence>
<evidence type="ECO:0000313" key="3">
    <source>
        <dbReference type="Proteomes" id="UP000002729"/>
    </source>
</evidence>
<dbReference type="RefSeq" id="XP_009041889.1">
    <property type="nucleotide sequence ID" value="XM_009043641.1"/>
</dbReference>
<dbReference type="KEGG" id="aaf:AURANDRAFT_72736"/>
<dbReference type="AlphaFoldDB" id="F0YNB1"/>
<dbReference type="InterPro" id="IPR021067">
    <property type="entry name" value="Glycosyltransferase"/>
</dbReference>
<keyword evidence="1" id="KW-1133">Transmembrane helix</keyword>
<dbReference type="OrthoDB" id="76265at2759"/>
<reference evidence="2 3" key="1">
    <citation type="journal article" date="2011" name="Proc. Natl. Acad. Sci. U.S.A.">
        <title>Niche of harmful alga Aureococcus anophagefferens revealed through ecogenomics.</title>
        <authorList>
            <person name="Gobler C.J."/>
            <person name="Berry D.L."/>
            <person name="Dyhrman S.T."/>
            <person name="Wilhelm S.W."/>
            <person name="Salamov A."/>
            <person name="Lobanov A.V."/>
            <person name="Zhang Y."/>
            <person name="Collier J.L."/>
            <person name="Wurch L.L."/>
            <person name="Kustka A.B."/>
            <person name="Dill B.D."/>
            <person name="Shah M."/>
            <person name="VerBerkmoes N.C."/>
            <person name="Kuo A."/>
            <person name="Terry A."/>
            <person name="Pangilinan J."/>
            <person name="Lindquist E.A."/>
            <person name="Lucas S."/>
            <person name="Paulsen I.T."/>
            <person name="Hattenrath-Lehmann T.K."/>
            <person name="Talmage S.C."/>
            <person name="Walker E.A."/>
            <person name="Koch F."/>
            <person name="Burson A.M."/>
            <person name="Marcoval M.A."/>
            <person name="Tang Y.Z."/>
            <person name="Lecleir G.R."/>
            <person name="Coyne K.J."/>
            <person name="Berg G.M."/>
            <person name="Bertrand E.M."/>
            <person name="Saito M.A."/>
            <person name="Gladyshev V.N."/>
            <person name="Grigoriev I.V."/>
        </authorList>
    </citation>
    <scope>NUCLEOTIDE SEQUENCE [LARGE SCALE GENOMIC DNA]</scope>
    <source>
        <strain evidence="3">CCMP 1984</strain>
    </source>
</reference>
<proteinExistence type="predicted"/>
<keyword evidence="1" id="KW-0812">Transmembrane</keyword>
<accession>F0YNB1</accession>
<dbReference type="Pfam" id="PF11397">
    <property type="entry name" value="GlcNAc"/>
    <property type="match status" value="2"/>
</dbReference>
<name>F0YNB1_AURAN</name>
<dbReference type="PANTHER" id="PTHR34496">
    <property type="entry name" value="GLCNAC TRANSFERASE-RELATED"/>
    <property type="match status" value="1"/>
</dbReference>
<dbReference type="GeneID" id="20228854"/>
<sequence>MGTPGKANRGGKKMHSPGPKCVRLSAVALVLSWAGLLFYVLRPASSDGPSGHSLMSSAKMDHLGLSNGKEITAFVGQFDSAAEYTFSKPLGAFDQGESGLPQPKDDPEENLDVQMQHTVLMERDGFAMELDEQTNLQVPMFWEPPAGSDQLDHVDMIDGQPTIFLMIASYRDWQCRDTATSALQRATFPGRVVVAAVQQNRPGDVGCGDPPKPCSEEPSQPLCARAKQVKVYAMDANEVTGNVLISLLLRSESCCAQSWIHAKANTSAIFASTNSLEEWTSFLFATGPVYARHVGYRMYRGEAFALQVDAHCVFVNGWDESIIEQWRLTRNEMAVLSTYLTDLKGSVSTEGDSLRKTRPIMCNSDFEGQPGIFAMGHSLNRGWTHGYDMYAPQASVLFHEYAQMSSRRRNVPKFWESGSARRGDGQRSLKRLTSLIHMNPPGMDNDWDRTKMGLYGLGTERPVELFYKLTLVDVSKRSAVPICRFVDTGEMHKQIHNVYLRPNGRGIDYSGAVRDLDVMQIVDERLFNPAINQLKRGLEKQDHNIMKNAVAEAQRCKLEKHHPQYKELIARVRSELATKQGA</sequence>